<dbReference type="InterPro" id="IPR017853">
    <property type="entry name" value="GH"/>
</dbReference>
<reference evidence="2" key="2">
    <citation type="submission" date="2013-08" db="EMBL/GenBank/DDBJ databases">
        <title>Chitin Hydrolysis in an Aerated Soil and Associated Known and Novel chiA Genotypes.</title>
        <authorList>
            <person name="Wieczorek A.S."/>
            <person name="Hetz S.A."/>
            <person name="Drake H.L."/>
            <person name="Kolb S."/>
        </authorList>
    </citation>
    <scope>NUCLEOTIDE SEQUENCE</scope>
</reference>
<keyword evidence="2" id="KW-0378">Hydrolase</keyword>
<feature type="domain" description="GH18" evidence="1">
    <location>
        <begin position="1"/>
        <end position="90"/>
    </location>
</feature>
<dbReference type="InterPro" id="IPR050314">
    <property type="entry name" value="Glycosyl_Hydrlase_18"/>
</dbReference>
<dbReference type="GO" id="GO:0005975">
    <property type="term" value="P:carbohydrate metabolic process"/>
    <property type="evidence" value="ECO:0007669"/>
    <property type="project" value="InterPro"/>
</dbReference>
<dbReference type="InterPro" id="IPR001223">
    <property type="entry name" value="Glyco_hydro18_cat"/>
</dbReference>
<dbReference type="PANTHER" id="PTHR11177:SF317">
    <property type="entry name" value="CHITINASE 12-RELATED"/>
    <property type="match status" value="1"/>
</dbReference>
<name>T2KI51_9ZZZZ</name>
<dbReference type="SUPFAM" id="SSF51445">
    <property type="entry name" value="(Trans)glycosidases"/>
    <property type="match status" value="1"/>
</dbReference>
<feature type="non-terminal residue" evidence="2">
    <location>
        <position position="90"/>
    </location>
</feature>
<dbReference type="PANTHER" id="PTHR11177">
    <property type="entry name" value="CHITINASE"/>
    <property type="match status" value="1"/>
</dbReference>
<feature type="non-terminal residue" evidence="2">
    <location>
        <position position="1"/>
    </location>
</feature>
<dbReference type="AlphaFoldDB" id="T2KI51"/>
<dbReference type="PROSITE" id="PS51910">
    <property type="entry name" value="GH18_2"/>
    <property type="match status" value="1"/>
</dbReference>
<dbReference type="Gene3D" id="3.20.20.80">
    <property type="entry name" value="Glycosidases"/>
    <property type="match status" value="1"/>
</dbReference>
<dbReference type="GO" id="GO:0016787">
    <property type="term" value="F:hydrolase activity"/>
    <property type="evidence" value="ECO:0007669"/>
    <property type="project" value="UniProtKB-KW"/>
</dbReference>
<protein>
    <submittedName>
        <fullName evidence="2">Family 18 glycoside hydrolase</fullName>
    </submittedName>
</protein>
<evidence type="ECO:0000313" key="2">
    <source>
        <dbReference type="EMBL" id="CDF77236.1"/>
    </source>
</evidence>
<dbReference type="Pfam" id="PF00704">
    <property type="entry name" value="Glyco_hydro_18"/>
    <property type="match status" value="1"/>
</dbReference>
<dbReference type="EMBL" id="HG315947">
    <property type="protein sequence ID" value="CDF77236.1"/>
    <property type="molecule type" value="Genomic_DNA"/>
</dbReference>
<evidence type="ECO:0000259" key="1">
    <source>
        <dbReference type="PROSITE" id="PS51910"/>
    </source>
</evidence>
<sequence length="90" mass="10518">VDIDWEYPGQAGPGMIHRAEDRENFTALLKLFREELDVLSDVRQRRGTDRYTLSITSAGGANYFAHTEMNRLHPYVDWFNVMSYDLYGAW</sequence>
<gene>
    <name evidence="2" type="primary">chiA like gene</name>
</gene>
<proteinExistence type="predicted"/>
<reference evidence="2" key="1">
    <citation type="submission" date="2013-05" db="EMBL/GenBank/DDBJ databases">
        <authorList>
            <person name="Wieczorek A."/>
        </authorList>
    </citation>
    <scope>NUCLEOTIDE SEQUENCE</scope>
</reference>
<accession>T2KI51</accession>
<organism evidence="2">
    <name type="scientific">uncultured organism</name>
    <dbReference type="NCBI Taxonomy" id="155900"/>
    <lineage>
        <taxon>unclassified sequences</taxon>
        <taxon>environmental samples</taxon>
    </lineage>
</organism>